<evidence type="ECO:0000313" key="1">
    <source>
        <dbReference type="EMBL" id="KAF2201108.1"/>
    </source>
</evidence>
<organism evidence="1 2">
    <name type="scientific">Delitschia confertaspora ATCC 74209</name>
    <dbReference type="NCBI Taxonomy" id="1513339"/>
    <lineage>
        <taxon>Eukaryota</taxon>
        <taxon>Fungi</taxon>
        <taxon>Dikarya</taxon>
        <taxon>Ascomycota</taxon>
        <taxon>Pezizomycotina</taxon>
        <taxon>Dothideomycetes</taxon>
        <taxon>Pleosporomycetidae</taxon>
        <taxon>Pleosporales</taxon>
        <taxon>Delitschiaceae</taxon>
        <taxon>Delitschia</taxon>
    </lineage>
</organism>
<reference evidence="1" key="1">
    <citation type="journal article" date="2020" name="Stud. Mycol.">
        <title>101 Dothideomycetes genomes: a test case for predicting lifestyles and emergence of pathogens.</title>
        <authorList>
            <person name="Haridas S."/>
            <person name="Albert R."/>
            <person name="Binder M."/>
            <person name="Bloem J."/>
            <person name="Labutti K."/>
            <person name="Salamov A."/>
            <person name="Andreopoulos B."/>
            <person name="Baker S."/>
            <person name="Barry K."/>
            <person name="Bills G."/>
            <person name="Bluhm B."/>
            <person name="Cannon C."/>
            <person name="Castanera R."/>
            <person name="Culley D."/>
            <person name="Daum C."/>
            <person name="Ezra D."/>
            <person name="Gonzalez J."/>
            <person name="Henrissat B."/>
            <person name="Kuo A."/>
            <person name="Liang C."/>
            <person name="Lipzen A."/>
            <person name="Lutzoni F."/>
            <person name="Magnuson J."/>
            <person name="Mondo S."/>
            <person name="Nolan M."/>
            <person name="Ohm R."/>
            <person name="Pangilinan J."/>
            <person name="Park H.-J."/>
            <person name="Ramirez L."/>
            <person name="Alfaro M."/>
            <person name="Sun H."/>
            <person name="Tritt A."/>
            <person name="Yoshinaga Y."/>
            <person name="Zwiers L.-H."/>
            <person name="Turgeon B."/>
            <person name="Goodwin S."/>
            <person name="Spatafora J."/>
            <person name="Crous P."/>
            <person name="Grigoriev I."/>
        </authorList>
    </citation>
    <scope>NUCLEOTIDE SEQUENCE</scope>
    <source>
        <strain evidence="1">ATCC 74209</strain>
    </source>
</reference>
<dbReference type="EMBL" id="ML993990">
    <property type="protein sequence ID" value="KAF2201108.1"/>
    <property type="molecule type" value="Genomic_DNA"/>
</dbReference>
<gene>
    <name evidence="1" type="ORF">GQ43DRAFT_394915</name>
</gene>
<sequence length="446" mass="50572">MASTNRCPIPEVRDVLAPYVRSRQETSRIRKTLAKYLAAQLNPSDTDAHHTQHLQLESPSLSNAAVRATNDVKHRRSSYFRAVQAKLTAEERHKTLQHGLDEQHYQHFAEVPAQIDSTYESEVIRSYTLLLHQRARFAALSVIRDSLGKLLECGSGHHHKDPKILVTSIIGEQVNLPSERLEVLDRDSEVDDGIFKLKKELLDVKGSVERSIRDRSDGLQYPSGRENTSLKDEVHGLACARQELVQWVESALARISEGDLEILEIPSPTKKDSRTASFMEKSVHEFYREYTAARAAIIDTFPVPDTTTPRTSRHLRIEQSTPLTSSVSEPTSSKIVILDIQTYIQELLQFSERERALLEGAVYLQVQLSTASGYVKESLARLSNESHLLLSGPPSLETWKSAIEKYQIAVRKSILEYLDEDNYKGDSIENYSNSTTFYHRLIDDDF</sequence>
<proteinExistence type="predicted"/>
<dbReference type="OrthoDB" id="5402392at2759"/>
<dbReference type="Proteomes" id="UP000799536">
    <property type="component" value="Unassembled WGS sequence"/>
</dbReference>
<evidence type="ECO:0000313" key="2">
    <source>
        <dbReference type="Proteomes" id="UP000799536"/>
    </source>
</evidence>
<accession>A0A9P4JKF8</accession>
<comment type="caution">
    <text evidence="1">The sequence shown here is derived from an EMBL/GenBank/DDBJ whole genome shotgun (WGS) entry which is preliminary data.</text>
</comment>
<name>A0A9P4JKF8_9PLEO</name>
<keyword evidence="2" id="KW-1185">Reference proteome</keyword>
<dbReference type="AlphaFoldDB" id="A0A9P4JKF8"/>
<protein>
    <submittedName>
        <fullName evidence="1">Uncharacterized protein</fullName>
    </submittedName>
</protein>